<evidence type="ECO:0000313" key="1">
    <source>
        <dbReference type="EMBL" id="KAH3867624.1"/>
    </source>
</evidence>
<name>A0A9D4M1H8_DREPO</name>
<comment type="caution">
    <text evidence="1">The sequence shown here is derived from an EMBL/GenBank/DDBJ whole genome shotgun (WGS) entry which is preliminary data.</text>
</comment>
<dbReference type="AlphaFoldDB" id="A0A9D4M1H8"/>
<accession>A0A9D4M1H8</accession>
<sequence>MLSQLSTPARHSRSAFVLKVLRRMHFQLKGVKMNAETAKHPSAAFQISIRLIRVMANAEPAQHSSATF</sequence>
<gene>
    <name evidence="1" type="ORF">DPMN_030756</name>
</gene>
<organism evidence="1 2">
    <name type="scientific">Dreissena polymorpha</name>
    <name type="common">Zebra mussel</name>
    <name type="synonym">Mytilus polymorpha</name>
    <dbReference type="NCBI Taxonomy" id="45954"/>
    <lineage>
        <taxon>Eukaryota</taxon>
        <taxon>Metazoa</taxon>
        <taxon>Spiralia</taxon>
        <taxon>Lophotrochozoa</taxon>
        <taxon>Mollusca</taxon>
        <taxon>Bivalvia</taxon>
        <taxon>Autobranchia</taxon>
        <taxon>Heteroconchia</taxon>
        <taxon>Euheterodonta</taxon>
        <taxon>Imparidentia</taxon>
        <taxon>Neoheterodontei</taxon>
        <taxon>Myida</taxon>
        <taxon>Dreissenoidea</taxon>
        <taxon>Dreissenidae</taxon>
        <taxon>Dreissena</taxon>
    </lineage>
</organism>
<keyword evidence="2" id="KW-1185">Reference proteome</keyword>
<reference evidence="1" key="2">
    <citation type="submission" date="2020-11" db="EMBL/GenBank/DDBJ databases">
        <authorList>
            <person name="McCartney M.A."/>
            <person name="Auch B."/>
            <person name="Kono T."/>
            <person name="Mallez S."/>
            <person name="Becker A."/>
            <person name="Gohl D.M."/>
            <person name="Silverstein K.A.T."/>
            <person name="Koren S."/>
            <person name="Bechman K.B."/>
            <person name="Herman A."/>
            <person name="Abrahante J.E."/>
            <person name="Garbe J."/>
        </authorList>
    </citation>
    <scope>NUCLEOTIDE SEQUENCE</scope>
    <source>
        <strain evidence="1">Duluth1</strain>
        <tissue evidence="1">Whole animal</tissue>
    </source>
</reference>
<dbReference type="EMBL" id="JAIWYP010000002">
    <property type="protein sequence ID" value="KAH3867624.1"/>
    <property type="molecule type" value="Genomic_DNA"/>
</dbReference>
<proteinExistence type="predicted"/>
<reference evidence="1" key="1">
    <citation type="journal article" date="2019" name="bioRxiv">
        <title>The Genome of the Zebra Mussel, Dreissena polymorpha: A Resource for Invasive Species Research.</title>
        <authorList>
            <person name="McCartney M.A."/>
            <person name="Auch B."/>
            <person name="Kono T."/>
            <person name="Mallez S."/>
            <person name="Zhang Y."/>
            <person name="Obille A."/>
            <person name="Becker A."/>
            <person name="Abrahante J.E."/>
            <person name="Garbe J."/>
            <person name="Badalamenti J.P."/>
            <person name="Herman A."/>
            <person name="Mangelson H."/>
            <person name="Liachko I."/>
            <person name="Sullivan S."/>
            <person name="Sone E.D."/>
            <person name="Koren S."/>
            <person name="Silverstein K.A.T."/>
            <person name="Beckman K.B."/>
            <person name="Gohl D.M."/>
        </authorList>
    </citation>
    <scope>NUCLEOTIDE SEQUENCE</scope>
    <source>
        <strain evidence="1">Duluth1</strain>
        <tissue evidence="1">Whole animal</tissue>
    </source>
</reference>
<protein>
    <submittedName>
        <fullName evidence="1">Uncharacterized protein</fullName>
    </submittedName>
</protein>
<dbReference type="Proteomes" id="UP000828390">
    <property type="component" value="Unassembled WGS sequence"/>
</dbReference>
<evidence type="ECO:0000313" key="2">
    <source>
        <dbReference type="Proteomes" id="UP000828390"/>
    </source>
</evidence>